<keyword evidence="1" id="KW-0444">Lipid biosynthesis</keyword>
<keyword evidence="3" id="KW-0808">Transferase</keyword>
<dbReference type="EMBL" id="JACONV010000004">
    <property type="protein sequence ID" value="MBC3955145.1"/>
    <property type="molecule type" value="Genomic_DNA"/>
</dbReference>
<evidence type="ECO:0000256" key="6">
    <source>
        <dbReference type="ARBA" id="ARBA00023315"/>
    </source>
</evidence>
<keyword evidence="2" id="KW-0441">Lipid A biosynthesis</keyword>
<sequence length="215" mass="22930">MEKDTQQDLHQNTPQNPFDQGYFESEELRKFGFKSVGENVKVAKNTTIIGLNNISLGNNIRIDGNVVIAACSGSLTLGNYIHIGGSCHLSCAGGITLKDFSGLSQGVRIYSGTDDYTGKALTNPTVPHKYLKVKIAPVLLGKHVIIGSGSVILPGVTIGDGSSVGALSLVAKSLDEWGVYFGAPAKKLKARSKDMLKLEDELMLEIASKLTQLPL</sequence>
<proteinExistence type="predicted"/>
<name>A0ABR7BDY2_9PSED</name>
<dbReference type="Pfam" id="PF00132">
    <property type="entry name" value="Hexapep"/>
    <property type="match status" value="1"/>
</dbReference>
<evidence type="ECO:0000256" key="7">
    <source>
        <dbReference type="SAM" id="MobiDB-lite"/>
    </source>
</evidence>
<feature type="compositionally biased region" description="Polar residues" evidence="7">
    <location>
        <begin position="8"/>
        <end position="18"/>
    </location>
</feature>
<dbReference type="Proteomes" id="UP000660131">
    <property type="component" value="Unassembled WGS sequence"/>
</dbReference>
<dbReference type="RefSeq" id="WP_187518442.1">
    <property type="nucleotide sequence ID" value="NZ_JACONV010000004.1"/>
</dbReference>
<dbReference type="PANTHER" id="PTHR23416">
    <property type="entry name" value="SIALIC ACID SYNTHASE-RELATED"/>
    <property type="match status" value="1"/>
</dbReference>
<evidence type="ECO:0000256" key="1">
    <source>
        <dbReference type="ARBA" id="ARBA00022516"/>
    </source>
</evidence>
<keyword evidence="5" id="KW-0443">Lipid metabolism</keyword>
<evidence type="ECO:0000256" key="5">
    <source>
        <dbReference type="ARBA" id="ARBA00023098"/>
    </source>
</evidence>
<dbReference type="InterPro" id="IPR011004">
    <property type="entry name" value="Trimer_LpxA-like_sf"/>
</dbReference>
<protein>
    <submittedName>
        <fullName evidence="8">Acyltransferase</fullName>
    </submittedName>
</protein>
<comment type="caution">
    <text evidence="8">The sequence shown here is derived from an EMBL/GenBank/DDBJ whole genome shotgun (WGS) entry which is preliminary data.</text>
</comment>
<evidence type="ECO:0000313" key="8">
    <source>
        <dbReference type="EMBL" id="MBC3955145.1"/>
    </source>
</evidence>
<gene>
    <name evidence="8" type="ORF">H8S56_08990</name>
</gene>
<dbReference type="InterPro" id="IPR018357">
    <property type="entry name" value="Hexapep_transf_CS"/>
</dbReference>
<organism evidence="8 9">
    <name type="scientific">Pseudomonas triticifolii</name>
    <dbReference type="NCBI Taxonomy" id="2762592"/>
    <lineage>
        <taxon>Bacteria</taxon>
        <taxon>Pseudomonadati</taxon>
        <taxon>Pseudomonadota</taxon>
        <taxon>Gammaproteobacteria</taxon>
        <taxon>Pseudomonadales</taxon>
        <taxon>Pseudomonadaceae</taxon>
        <taxon>Pseudomonas</taxon>
    </lineage>
</organism>
<keyword evidence="6 8" id="KW-0012">Acyltransferase</keyword>
<dbReference type="SUPFAM" id="SSF51161">
    <property type="entry name" value="Trimeric LpxA-like enzymes"/>
    <property type="match status" value="1"/>
</dbReference>
<evidence type="ECO:0000313" key="9">
    <source>
        <dbReference type="Proteomes" id="UP000660131"/>
    </source>
</evidence>
<dbReference type="Gene3D" id="2.160.10.10">
    <property type="entry name" value="Hexapeptide repeat proteins"/>
    <property type="match status" value="1"/>
</dbReference>
<dbReference type="PROSITE" id="PS00101">
    <property type="entry name" value="HEXAPEP_TRANSFERASES"/>
    <property type="match status" value="1"/>
</dbReference>
<dbReference type="GO" id="GO:0016746">
    <property type="term" value="F:acyltransferase activity"/>
    <property type="evidence" value="ECO:0007669"/>
    <property type="project" value="UniProtKB-KW"/>
</dbReference>
<dbReference type="CDD" id="cd04647">
    <property type="entry name" value="LbH_MAT_like"/>
    <property type="match status" value="1"/>
</dbReference>
<feature type="region of interest" description="Disordered" evidence="7">
    <location>
        <begin position="1"/>
        <end position="20"/>
    </location>
</feature>
<evidence type="ECO:0000256" key="4">
    <source>
        <dbReference type="ARBA" id="ARBA00022737"/>
    </source>
</evidence>
<reference evidence="8 9" key="1">
    <citation type="submission" date="2020-08" db="EMBL/GenBank/DDBJ databases">
        <title>Putative novel bacterial strains isolated from necrotic wheat leaf tissues caused by Xanthomonas translucens.</title>
        <authorList>
            <person name="Tambong J.T."/>
        </authorList>
    </citation>
    <scope>NUCLEOTIDE SEQUENCE [LARGE SCALE GENOMIC DNA]</scope>
    <source>
        <strain evidence="8 9">DOAB 1067</strain>
    </source>
</reference>
<dbReference type="InterPro" id="IPR051159">
    <property type="entry name" value="Hexapeptide_acetyltransf"/>
</dbReference>
<evidence type="ECO:0000256" key="2">
    <source>
        <dbReference type="ARBA" id="ARBA00022556"/>
    </source>
</evidence>
<keyword evidence="9" id="KW-1185">Reference proteome</keyword>
<accession>A0ABR7BDY2</accession>
<evidence type="ECO:0000256" key="3">
    <source>
        <dbReference type="ARBA" id="ARBA00022679"/>
    </source>
</evidence>
<dbReference type="InterPro" id="IPR001451">
    <property type="entry name" value="Hexapep"/>
</dbReference>
<keyword evidence="4" id="KW-0677">Repeat</keyword>